<dbReference type="PANTHER" id="PTHR36434">
    <property type="entry name" value="MEMBRANE PROTEASE YUGP-RELATED"/>
    <property type="match status" value="1"/>
</dbReference>
<dbReference type="OrthoDB" id="9805386at2"/>
<sequence length="226" mass="25372">MIYLIAIILIIVMIYGPQFWSKYILAKYSRAEYFSGNGLELARILADRLALSDIRVEETELGDHYDPVEKAVRLSREHCGRRSLTAVVVAAHELGHALQDRENYQPLHLRTRWVMAAYRAERIGAALMIALPLITAMTRIPAAGLMMFLAGLASLGIPVLIHLLTLPVEWDASFNRALPILASGEYIPEEDLPAARRILTACALTYVAGALASLLNLWRWLRVLRR</sequence>
<evidence type="ECO:0000313" key="3">
    <source>
        <dbReference type="Proteomes" id="UP000288096"/>
    </source>
</evidence>
<reference evidence="3" key="1">
    <citation type="submission" date="2017-11" db="EMBL/GenBank/DDBJ databases">
        <authorList>
            <person name="Watanabe M."/>
            <person name="Kojima H."/>
        </authorList>
    </citation>
    <scope>NUCLEOTIDE SEQUENCE [LARGE SCALE GENOMIC DNA]</scope>
    <source>
        <strain evidence="3">Tokyo 01</strain>
    </source>
</reference>
<feature type="transmembrane region" description="Helical" evidence="1">
    <location>
        <begin position="198"/>
        <end position="218"/>
    </location>
</feature>
<dbReference type="Proteomes" id="UP000288096">
    <property type="component" value="Unassembled WGS sequence"/>
</dbReference>
<gene>
    <name evidence="2" type="ORF">DENIS_2265</name>
</gene>
<proteinExistence type="predicted"/>
<keyword evidence="1" id="KW-0812">Transmembrane</keyword>
<dbReference type="AlphaFoldDB" id="A0A401FWF4"/>
<accession>A0A401FWF4</accession>
<protein>
    <submittedName>
        <fullName evidence="2">Peptidase</fullName>
    </submittedName>
</protein>
<evidence type="ECO:0000256" key="1">
    <source>
        <dbReference type="SAM" id="Phobius"/>
    </source>
</evidence>
<dbReference type="Pfam" id="PF04298">
    <property type="entry name" value="Zn_peptidase_2"/>
    <property type="match status" value="1"/>
</dbReference>
<dbReference type="RefSeq" id="WP_124328608.1">
    <property type="nucleotide sequence ID" value="NZ_BEXT01000001.1"/>
</dbReference>
<keyword evidence="3" id="KW-1185">Reference proteome</keyword>
<reference evidence="3" key="2">
    <citation type="submission" date="2019-01" db="EMBL/GenBank/DDBJ databases">
        <title>Genome sequence of Desulfonema ishimotonii strain Tokyo 01.</title>
        <authorList>
            <person name="Fukui M."/>
        </authorList>
    </citation>
    <scope>NUCLEOTIDE SEQUENCE [LARGE SCALE GENOMIC DNA]</scope>
    <source>
        <strain evidence="3">Tokyo 01</strain>
    </source>
</reference>
<keyword evidence="1" id="KW-0472">Membrane</keyword>
<name>A0A401FWF4_9BACT</name>
<dbReference type="InterPro" id="IPR007395">
    <property type="entry name" value="Zn_peptidase_2"/>
</dbReference>
<feature type="transmembrane region" description="Helical" evidence="1">
    <location>
        <begin position="6"/>
        <end position="25"/>
    </location>
</feature>
<comment type="caution">
    <text evidence="2">The sequence shown here is derived from an EMBL/GenBank/DDBJ whole genome shotgun (WGS) entry which is preliminary data.</text>
</comment>
<dbReference type="PANTHER" id="PTHR36434:SF1">
    <property type="entry name" value="MEMBRANE PROTEASE YUGP-RELATED"/>
    <property type="match status" value="1"/>
</dbReference>
<evidence type="ECO:0000313" key="2">
    <source>
        <dbReference type="EMBL" id="GBC61305.1"/>
    </source>
</evidence>
<keyword evidence="1" id="KW-1133">Transmembrane helix</keyword>
<dbReference type="EMBL" id="BEXT01000001">
    <property type="protein sequence ID" value="GBC61305.1"/>
    <property type="molecule type" value="Genomic_DNA"/>
</dbReference>
<organism evidence="2 3">
    <name type="scientific">Desulfonema ishimotonii</name>
    <dbReference type="NCBI Taxonomy" id="45657"/>
    <lineage>
        <taxon>Bacteria</taxon>
        <taxon>Pseudomonadati</taxon>
        <taxon>Thermodesulfobacteriota</taxon>
        <taxon>Desulfobacteria</taxon>
        <taxon>Desulfobacterales</taxon>
        <taxon>Desulfococcaceae</taxon>
        <taxon>Desulfonema</taxon>
    </lineage>
</organism>
<feature type="transmembrane region" description="Helical" evidence="1">
    <location>
        <begin position="142"/>
        <end position="164"/>
    </location>
</feature>